<comment type="function">
    <text evidence="9">CRISPR (clustered regularly interspaced short palindromic repeat), is an adaptive immune system that provides protection against mobile genetic elements (viruses, transposable elements and conjugative plasmids). CRISPR clusters contain sequences complementary to antecedent mobile elements and target invading nucleic acids. CRISPR clusters are transcribed and processed into CRISPR RNA (crRNA). Functions as a ssRNA-specific endoribonuclease. Involved in the integration of spacer DNA into the CRISPR cassette.</text>
</comment>
<accession>A0AB33J3F4</accession>
<evidence type="ECO:0000256" key="9">
    <source>
        <dbReference type="HAMAP-Rule" id="MF_01471"/>
    </source>
</evidence>
<dbReference type="GO" id="GO:0046872">
    <property type="term" value="F:metal ion binding"/>
    <property type="evidence" value="ECO:0007669"/>
    <property type="project" value="UniProtKB-UniRule"/>
</dbReference>
<dbReference type="GO" id="GO:0016787">
    <property type="term" value="F:hydrolase activity"/>
    <property type="evidence" value="ECO:0007669"/>
    <property type="project" value="UniProtKB-KW"/>
</dbReference>
<protein>
    <recommendedName>
        <fullName evidence="9">CRISPR-associated endoribonuclease Cas2</fullName>
        <ecNumber evidence="9">3.1.-.-</ecNumber>
    </recommendedName>
</protein>
<dbReference type="EC" id="3.1.-.-" evidence="9"/>
<gene>
    <name evidence="9 10" type="primary">cas2</name>
    <name evidence="10" type="ORF">GTC17259_12790</name>
</gene>
<evidence type="ECO:0000256" key="3">
    <source>
        <dbReference type="ARBA" id="ARBA00022722"/>
    </source>
</evidence>
<evidence type="ECO:0000256" key="2">
    <source>
        <dbReference type="ARBA" id="ARBA00009959"/>
    </source>
</evidence>
<dbReference type="AlphaFoldDB" id="A0AB33J3F4"/>
<keyword evidence="4 9" id="KW-0479">Metal-binding</keyword>
<dbReference type="InterPro" id="IPR019199">
    <property type="entry name" value="Virulence_VapD/CRISPR_Cas2"/>
</dbReference>
<dbReference type="NCBIfam" id="TIGR01573">
    <property type="entry name" value="cas2"/>
    <property type="match status" value="1"/>
</dbReference>
<dbReference type="SUPFAM" id="SSF143430">
    <property type="entry name" value="TTP0101/SSO1404-like"/>
    <property type="match status" value="1"/>
</dbReference>
<comment type="similarity">
    <text evidence="2 9">Belongs to the CRISPR-associated endoribonuclease Cas2 protein family.</text>
</comment>
<dbReference type="InterPro" id="IPR021127">
    <property type="entry name" value="CRISPR_associated_Cas2"/>
</dbReference>
<evidence type="ECO:0000256" key="7">
    <source>
        <dbReference type="ARBA" id="ARBA00022842"/>
    </source>
</evidence>
<comment type="cofactor">
    <cofactor evidence="1 9">
        <name>Mg(2+)</name>
        <dbReference type="ChEBI" id="CHEBI:18420"/>
    </cofactor>
</comment>
<comment type="subunit">
    <text evidence="9">Homodimer, forms a heterotetramer with a Cas1 homodimer.</text>
</comment>
<reference evidence="10" key="1">
    <citation type="submission" date="2024-07" db="EMBL/GenBank/DDBJ databases">
        <title>Complete genome sequence of Prevotella sp. YM-2024 GTC17259.</title>
        <authorList>
            <person name="Hayashi M."/>
            <person name="Muto Y."/>
            <person name="Tanaka K."/>
            <person name="Niwa H."/>
        </authorList>
    </citation>
    <scope>NUCLEOTIDE SEQUENCE</scope>
    <source>
        <strain evidence="10">GTC17259</strain>
    </source>
</reference>
<feature type="binding site" evidence="9">
    <location>
        <position position="19"/>
    </location>
    <ligand>
        <name>Mg(2+)</name>
        <dbReference type="ChEBI" id="CHEBI:18420"/>
        <note>catalytic</note>
    </ligand>
</feature>
<dbReference type="GO" id="GO:0043571">
    <property type="term" value="P:maintenance of CRISPR repeat elements"/>
    <property type="evidence" value="ECO:0007669"/>
    <property type="project" value="UniProtKB-UniRule"/>
</dbReference>
<dbReference type="GO" id="GO:0051607">
    <property type="term" value="P:defense response to virus"/>
    <property type="evidence" value="ECO:0007669"/>
    <property type="project" value="UniProtKB-UniRule"/>
</dbReference>
<keyword evidence="5 9" id="KW-0255">Endonuclease</keyword>
<sequence>MSEIRLNSYHIMWLFVMFDLPTLTAKDRKNHARFRKELEKDGFTMYQYSVYLRYCGSLESANVHIKRVKTFTPKSGHVSILTVTDRQYAGIINIWGEIKVKTDHTPMQLEFF</sequence>
<evidence type="ECO:0000256" key="4">
    <source>
        <dbReference type="ARBA" id="ARBA00022723"/>
    </source>
</evidence>
<name>A0AB33J3F4_9BACT</name>
<keyword evidence="6 9" id="KW-0378">Hydrolase</keyword>
<evidence type="ECO:0000256" key="5">
    <source>
        <dbReference type="ARBA" id="ARBA00022759"/>
    </source>
</evidence>
<evidence type="ECO:0000313" key="10">
    <source>
        <dbReference type="EMBL" id="BFO76229.1"/>
    </source>
</evidence>
<dbReference type="Pfam" id="PF09827">
    <property type="entry name" value="CRISPR_Cas2"/>
    <property type="match status" value="1"/>
</dbReference>
<organism evidence="10">
    <name type="scientific">Prevotella sp. GTC17259</name>
    <dbReference type="NCBI Taxonomy" id="3236795"/>
    <lineage>
        <taxon>Bacteria</taxon>
        <taxon>Pseudomonadati</taxon>
        <taxon>Bacteroidota</taxon>
        <taxon>Bacteroidia</taxon>
        <taxon>Bacteroidales</taxon>
        <taxon>Prevotellaceae</taxon>
        <taxon>Prevotella</taxon>
    </lineage>
</organism>
<dbReference type="GO" id="GO:0004521">
    <property type="term" value="F:RNA endonuclease activity"/>
    <property type="evidence" value="ECO:0007669"/>
    <property type="project" value="InterPro"/>
</dbReference>
<proteinExistence type="inferred from homology"/>
<evidence type="ECO:0000256" key="8">
    <source>
        <dbReference type="ARBA" id="ARBA00023118"/>
    </source>
</evidence>
<evidence type="ECO:0000256" key="6">
    <source>
        <dbReference type="ARBA" id="ARBA00022801"/>
    </source>
</evidence>
<keyword evidence="7 9" id="KW-0460">Magnesium</keyword>
<keyword evidence="3 9" id="KW-0540">Nuclease</keyword>
<keyword evidence="8 9" id="KW-0051">Antiviral defense</keyword>
<dbReference type="HAMAP" id="MF_01471">
    <property type="entry name" value="Cas2"/>
    <property type="match status" value="1"/>
</dbReference>
<dbReference type="EMBL" id="AP035787">
    <property type="protein sequence ID" value="BFO76229.1"/>
    <property type="molecule type" value="Genomic_DNA"/>
</dbReference>
<evidence type="ECO:0000256" key="1">
    <source>
        <dbReference type="ARBA" id="ARBA00001946"/>
    </source>
</evidence>